<keyword evidence="2" id="KW-1185">Reference proteome</keyword>
<sequence>MFGPGTDLKANLHQEPVEFRAGINSLVVPMQDVMEMDRLPIIRAFSNRQRDRLKLLFFERCCIATDAMVVQPATAVDAHRKSQTSRCSPTSLSEASTLAFACLFSSAHLFQKRVSRNGTRLPCVGFLHIFSVGFL</sequence>
<evidence type="ECO:0000313" key="1">
    <source>
        <dbReference type="EMBL" id="NRF17858.1"/>
    </source>
</evidence>
<dbReference type="InterPro" id="IPR008878">
    <property type="entry name" value="Transposase_IS66_Orf2"/>
</dbReference>
<dbReference type="Proteomes" id="UP001155820">
    <property type="component" value="Unassembled WGS sequence"/>
</dbReference>
<comment type="caution">
    <text evidence="1">The sequence shown here is derived from an EMBL/GenBank/DDBJ whole genome shotgun (WGS) entry which is preliminary data.</text>
</comment>
<name>A0AA44IWV1_9HYPH</name>
<evidence type="ECO:0000313" key="2">
    <source>
        <dbReference type="Proteomes" id="UP001155820"/>
    </source>
</evidence>
<keyword evidence="1" id="KW-0614">Plasmid</keyword>
<dbReference type="AlphaFoldDB" id="A0AA44IWV1"/>
<dbReference type="Pfam" id="PF05717">
    <property type="entry name" value="TnpB_IS66"/>
    <property type="match status" value="1"/>
</dbReference>
<accession>A0AA44IWV1</accession>
<geneLocation type="plasmid" evidence="1">
    <name>unnamed2</name>
</geneLocation>
<reference evidence="1" key="1">
    <citation type="submission" date="2019-07" db="EMBL/GenBank/DDBJ databases">
        <title>FDA dAtabase for Regulatory Grade micrObial Sequences (FDA-ARGOS): Supporting development and validation of Infectious Disease Dx tests.</title>
        <authorList>
            <person name="Bachman M."/>
            <person name="Young C."/>
            <person name="Tallon L."/>
            <person name="Sadzewicz L."/>
            <person name="Vavikolanu K."/>
            <person name="Mehta A."/>
            <person name="Aluvathingal J."/>
            <person name="Nadendla S."/>
            <person name="Nandy P."/>
            <person name="Geyer C."/>
            <person name="Yan Y."/>
            <person name="Sichtig H."/>
        </authorList>
    </citation>
    <scope>NUCLEOTIDE SEQUENCE</scope>
    <source>
        <strain evidence="1">FDAARGOS_618</strain>
        <plasmid evidence="1">unnamed2</plasmid>
    </source>
</reference>
<gene>
    <name evidence="1" type="ORF">FOB26_01645</name>
</gene>
<dbReference type="EMBL" id="JABRWM010000002">
    <property type="protein sequence ID" value="NRF17858.1"/>
    <property type="molecule type" value="Genomic_DNA"/>
</dbReference>
<organism evidence="1 2">
    <name type="scientific">Agrobacterium pusense</name>
    <dbReference type="NCBI Taxonomy" id="648995"/>
    <lineage>
        <taxon>Bacteria</taxon>
        <taxon>Pseudomonadati</taxon>
        <taxon>Pseudomonadota</taxon>
        <taxon>Alphaproteobacteria</taxon>
        <taxon>Hyphomicrobiales</taxon>
        <taxon>Rhizobiaceae</taxon>
        <taxon>Rhizobium/Agrobacterium group</taxon>
        <taxon>Agrobacterium</taxon>
    </lineage>
</organism>
<protein>
    <submittedName>
        <fullName evidence="1">IS66 family insertion sequence element accessory protein TnpB</fullName>
    </submittedName>
</protein>
<dbReference type="RefSeq" id="WP_107341217.1">
    <property type="nucleotide sequence ID" value="NZ_DAISMG010000032.1"/>
</dbReference>
<proteinExistence type="predicted"/>